<comment type="subcellular location">
    <subcellularLocation>
        <location evidence="1">Cytoplasm</location>
        <location evidence="1">Nucleoid</location>
    </subcellularLocation>
</comment>
<evidence type="ECO:0000256" key="2">
    <source>
        <dbReference type="ARBA" id="ARBA00010610"/>
    </source>
</evidence>
<dbReference type="AlphaFoldDB" id="A0A0J1FNB8"/>
<dbReference type="EMBL" id="AEJF01000228">
    <property type="protein sequence ID" value="KLU21228.1"/>
    <property type="molecule type" value="Genomic_DNA"/>
</dbReference>
<reference evidence="7 8" key="1">
    <citation type="journal article" date="2015" name="Genome Announc.">
        <title>Draft Genome Sequence of Burkholderia sp. Strain PML1(12), an Ectomycorrhizosphere-Inhabiting Bacterium with Effective Mineral-Weathering Ability.</title>
        <authorList>
            <person name="Uroz S."/>
            <person name="Oger P."/>
        </authorList>
    </citation>
    <scope>NUCLEOTIDE SEQUENCE [LARGE SCALE GENOMIC DNA]</scope>
    <source>
        <strain evidence="8">PML1(12)</strain>
    </source>
</reference>
<keyword evidence="4" id="KW-0238">DNA-binding</keyword>
<dbReference type="InterPro" id="IPR027444">
    <property type="entry name" value="H-NS_C_dom"/>
</dbReference>
<name>A0A0J1FNB8_9BURK</name>
<feature type="coiled-coil region" evidence="5">
    <location>
        <begin position="4"/>
        <end position="31"/>
    </location>
</feature>
<dbReference type="PANTHER" id="PTHR38097">
    <property type="match status" value="1"/>
</dbReference>
<dbReference type="RefSeq" id="WP_047897164.1">
    <property type="nucleotide sequence ID" value="NZ_AEJF01000228.1"/>
</dbReference>
<keyword evidence="8" id="KW-1185">Reference proteome</keyword>
<dbReference type="SUPFAM" id="SSF81273">
    <property type="entry name" value="H-NS histone-like proteins"/>
    <property type="match status" value="1"/>
</dbReference>
<organism evidence="7 8">
    <name type="scientific">Caballeronia mineralivorans PML1(12)</name>
    <dbReference type="NCBI Taxonomy" id="908627"/>
    <lineage>
        <taxon>Bacteria</taxon>
        <taxon>Pseudomonadati</taxon>
        <taxon>Pseudomonadota</taxon>
        <taxon>Betaproteobacteria</taxon>
        <taxon>Burkholderiales</taxon>
        <taxon>Burkholderiaceae</taxon>
        <taxon>Caballeronia</taxon>
    </lineage>
</organism>
<dbReference type="Pfam" id="PF00816">
    <property type="entry name" value="Histone_HNS"/>
    <property type="match status" value="1"/>
</dbReference>
<gene>
    <name evidence="7" type="ORF">EOS_36895</name>
</gene>
<evidence type="ECO:0000256" key="5">
    <source>
        <dbReference type="SAM" id="Coils"/>
    </source>
</evidence>
<evidence type="ECO:0000256" key="4">
    <source>
        <dbReference type="ARBA" id="ARBA00023125"/>
    </source>
</evidence>
<dbReference type="GO" id="GO:0009295">
    <property type="term" value="C:nucleoid"/>
    <property type="evidence" value="ECO:0007669"/>
    <property type="project" value="UniProtKB-SubCell"/>
</dbReference>
<protein>
    <recommendedName>
        <fullName evidence="6">DNA-binding protein H-NS-like C-terminal domain-containing protein</fullName>
    </recommendedName>
</protein>
<dbReference type="Gene3D" id="4.10.430.30">
    <property type="match status" value="1"/>
</dbReference>
<dbReference type="Proteomes" id="UP000035963">
    <property type="component" value="Unassembled WGS sequence"/>
</dbReference>
<keyword evidence="3" id="KW-0963">Cytoplasm</keyword>
<keyword evidence="5" id="KW-0175">Coiled coil</keyword>
<dbReference type="PATRIC" id="fig|908627.4.peg.8276"/>
<sequence>MPSLKELLARREALQQELEQARQQEADRTLREIVAKMREYKITLQEVVGTKAHVRMVPPAANAKYRDPATGATWSGRGRVPNWIADKNRDDFLIQPSLFRS</sequence>
<proteinExistence type="inferred from homology"/>
<accession>A0A0J1FNB8</accession>
<dbReference type="SMART" id="SM00528">
    <property type="entry name" value="HNS"/>
    <property type="match status" value="1"/>
</dbReference>
<dbReference type="OrthoDB" id="5297879at2"/>
<dbReference type="PANTHER" id="PTHR38097:SF2">
    <property type="entry name" value="DNA-BINDING PROTEIN STPA"/>
    <property type="match status" value="1"/>
</dbReference>
<comment type="similarity">
    <text evidence="2">Belongs to the histone-like protein H-NS family.</text>
</comment>
<evidence type="ECO:0000313" key="8">
    <source>
        <dbReference type="Proteomes" id="UP000035963"/>
    </source>
</evidence>
<evidence type="ECO:0000256" key="1">
    <source>
        <dbReference type="ARBA" id="ARBA00004453"/>
    </source>
</evidence>
<evidence type="ECO:0000313" key="7">
    <source>
        <dbReference type="EMBL" id="KLU21228.1"/>
    </source>
</evidence>
<evidence type="ECO:0000259" key="6">
    <source>
        <dbReference type="SMART" id="SM00528"/>
    </source>
</evidence>
<comment type="caution">
    <text evidence="7">The sequence shown here is derived from an EMBL/GenBank/DDBJ whole genome shotgun (WGS) entry which is preliminary data.</text>
</comment>
<dbReference type="GO" id="GO:0003677">
    <property type="term" value="F:DNA binding"/>
    <property type="evidence" value="ECO:0007669"/>
    <property type="project" value="UniProtKB-KW"/>
</dbReference>
<evidence type="ECO:0000256" key="3">
    <source>
        <dbReference type="ARBA" id="ARBA00022490"/>
    </source>
</evidence>
<feature type="domain" description="DNA-binding protein H-NS-like C-terminal" evidence="6">
    <location>
        <begin position="55"/>
        <end position="94"/>
    </location>
</feature>